<dbReference type="GO" id="GO:0006310">
    <property type="term" value="P:DNA recombination"/>
    <property type="evidence" value="ECO:0007669"/>
    <property type="project" value="UniProtKB-KW"/>
</dbReference>
<name>A0A4S5ES29_9ACTN</name>
<keyword evidence="1" id="KW-0233">DNA recombination</keyword>
<dbReference type="InterPro" id="IPR013762">
    <property type="entry name" value="Integrase-like_cat_sf"/>
</dbReference>
<feature type="region of interest" description="Disordered" evidence="2">
    <location>
        <begin position="300"/>
        <end position="327"/>
    </location>
</feature>
<comment type="caution">
    <text evidence="4">The sequence shown here is derived from an EMBL/GenBank/DDBJ whole genome shotgun (WGS) entry which is preliminary data.</text>
</comment>
<dbReference type="Gene3D" id="1.10.443.10">
    <property type="entry name" value="Intergrase catalytic core"/>
    <property type="match status" value="1"/>
</dbReference>
<dbReference type="PANTHER" id="PTHR30349:SF64">
    <property type="entry name" value="PROPHAGE INTEGRASE INTD-RELATED"/>
    <property type="match status" value="1"/>
</dbReference>
<dbReference type="InterPro" id="IPR011010">
    <property type="entry name" value="DNA_brk_join_enz"/>
</dbReference>
<dbReference type="PANTHER" id="PTHR30349">
    <property type="entry name" value="PHAGE INTEGRASE-RELATED"/>
    <property type="match status" value="1"/>
</dbReference>
<reference evidence="4 5" key="1">
    <citation type="submission" date="2019-04" db="EMBL/GenBank/DDBJ databases">
        <title>Draft genome sequences for three unisolated Alnus-infective Frankia Sp+ strains, AgTrS, AiOr and AvVan, the first sequenced Frankia strains able to sporulate in-planta.</title>
        <authorList>
            <person name="Bethencourt L."/>
            <person name="Vautrin F."/>
            <person name="Taib N."/>
            <person name="Dubost A."/>
            <person name="Castro-Garcia L."/>
            <person name="Imbaud O."/>
            <person name="Abrouk D."/>
            <person name="Fournier P."/>
            <person name="Briolay J."/>
            <person name="Nguyen A."/>
            <person name="Normand P."/>
            <person name="Fernandez M.P."/>
            <person name="Brochier-Armanet C."/>
            <person name="Herrera-Belaroussi A."/>
        </authorList>
    </citation>
    <scope>NUCLEOTIDE SEQUENCE [LARGE SCALE GENOMIC DNA]</scope>
    <source>
        <strain evidence="4 5">AvVan</strain>
    </source>
</reference>
<dbReference type="SUPFAM" id="SSF56349">
    <property type="entry name" value="DNA breaking-rejoining enzymes"/>
    <property type="match status" value="1"/>
</dbReference>
<feature type="domain" description="Tyr recombinase" evidence="3">
    <location>
        <begin position="235"/>
        <end position="447"/>
    </location>
</feature>
<feature type="compositionally biased region" description="Basic and acidic residues" evidence="2">
    <location>
        <begin position="314"/>
        <end position="327"/>
    </location>
</feature>
<dbReference type="RefSeq" id="WP_136447351.1">
    <property type="nucleotide sequence ID" value="NZ_SSXH01000095.1"/>
</dbReference>
<organism evidence="4 5">
    <name type="scientific">Candidatus Frankia alpina</name>
    <dbReference type="NCBI Taxonomy" id="2699483"/>
    <lineage>
        <taxon>Bacteria</taxon>
        <taxon>Bacillati</taxon>
        <taxon>Actinomycetota</taxon>
        <taxon>Actinomycetes</taxon>
        <taxon>Frankiales</taxon>
        <taxon>Frankiaceae</taxon>
        <taxon>Frankia</taxon>
    </lineage>
</organism>
<dbReference type="AlphaFoldDB" id="A0A4S5ES29"/>
<protein>
    <submittedName>
        <fullName evidence="4">Integrase</fullName>
    </submittedName>
</protein>
<dbReference type="GO" id="GO:0003677">
    <property type="term" value="F:DNA binding"/>
    <property type="evidence" value="ECO:0007669"/>
    <property type="project" value="InterPro"/>
</dbReference>
<dbReference type="OrthoDB" id="3773913at2"/>
<proteinExistence type="predicted"/>
<dbReference type="PROSITE" id="PS51898">
    <property type="entry name" value="TYR_RECOMBINASE"/>
    <property type="match status" value="1"/>
</dbReference>
<accession>A0A4S5ES29</accession>
<evidence type="ECO:0000313" key="4">
    <source>
        <dbReference type="EMBL" id="THJ75305.1"/>
    </source>
</evidence>
<keyword evidence="5" id="KW-1185">Reference proteome</keyword>
<gene>
    <name evidence="4" type="ORF">E7Y31_06300</name>
</gene>
<dbReference type="InterPro" id="IPR050090">
    <property type="entry name" value="Tyrosine_recombinase_XerCD"/>
</dbReference>
<dbReference type="EMBL" id="SSXH01000095">
    <property type="protein sequence ID" value="THJ75305.1"/>
    <property type="molecule type" value="Genomic_DNA"/>
</dbReference>
<dbReference type="InterPro" id="IPR002104">
    <property type="entry name" value="Integrase_catalytic"/>
</dbReference>
<evidence type="ECO:0000256" key="2">
    <source>
        <dbReference type="SAM" id="MobiDB-lite"/>
    </source>
</evidence>
<dbReference type="Proteomes" id="UP000305282">
    <property type="component" value="Unassembled WGS sequence"/>
</dbReference>
<evidence type="ECO:0000313" key="5">
    <source>
        <dbReference type="Proteomes" id="UP000305282"/>
    </source>
</evidence>
<evidence type="ECO:0000256" key="1">
    <source>
        <dbReference type="ARBA" id="ARBA00023172"/>
    </source>
</evidence>
<evidence type="ECO:0000259" key="3">
    <source>
        <dbReference type="PROSITE" id="PS51898"/>
    </source>
</evidence>
<sequence>MATTTYDVRIWKTEIYRGSRVTTYYVRWGVDGNRFKEPFRTRAQAESFRADLVAATRKGEAFYVATGRPISMDRMDASMSWYEFACFYTDAKWPRAAATTRRTLAEALTAITLCLVSTERGMPDGRVLRTALRRRAFNTALRDSEDVSDEMRDALRWVASRTRPVSNLADPTTLRKVLDGLTIKLDGTPRAASVVTRWRKILNNAVAYAIEGKLLAVNPIPALKWKAPRNVQVVDRRSVVNPVQARTLLRAVPGLKETGPRLETYFGCLYLAALRPEEASALDETNLALPDTGWGELHLGRATPHAGKEWTNTGDDRDDRQLKQREPGEIRLVPCPPELTAMLRRHIQLFGTGPGGRLFVTEPGDPISSLTITRIWSRARAATFTDEVAASVLAKTPYDLRHAAVSTWLNAGVPATLVAGWAGHSVEVLLKIYAKCLDGEEVRMRSRIEDALGWKPDKPDRDGGPDRV</sequence>
<dbReference type="GO" id="GO:0015074">
    <property type="term" value="P:DNA integration"/>
    <property type="evidence" value="ECO:0007669"/>
    <property type="project" value="InterPro"/>
</dbReference>